<comment type="caution">
    <text evidence="1">The sequence shown here is derived from an EMBL/GenBank/DDBJ whole genome shotgun (WGS) entry which is preliminary data.</text>
</comment>
<protein>
    <submittedName>
        <fullName evidence="1">Uncharacterized protein</fullName>
    </submittedName>
</protein>
<name>A0ABW6SQ65_9ACTN</name>
<organism evidence="1 2">
    <name type="scientific">Microtetraspora malaysiensis</name>
    <dbReference type="NCBI Taxonomy" id="161358"/>
    <lineage>
        <taxon>Bacteria</taxon>
        <taxon>Bacillati</taxon>
        <taxon>Actinomycetota</taxon>
        <taxon>Actinomycetes</taxon>
        <taxon>Streptosporangiales</taxon>
        <taxon>Streptosporangiaceae</taxon>
        <taxon>Microtetraspora</taxon>
    </lineage>
</organism>
<keyword evidence="2" id="KW-1185">Reference proteome</keyword>
<dbReference type="RefSeq" id="WP_387411955.1">
    <property type="nucleotide sequence ID" value="NZ_JBIASD010000009.1"/>
</dbReference>
<gene>
    <name evidence="1" type="ORF">ACFYXI_16090</name>
</gene>
<reference evidence="1 2" key="1">
    <citation type="submission" date="2024-10" db="EMBL/GenBank/DDBJ databases">
        <title>The Natural Products Discovery Center: Release of the First 8490 Sequenced Strains for Exploring Actinobacteria Biosynthetic Diversity.</title>
        <authorList>
            <person name="Kalkreuter E."/>
            <person name="Kautsar S.A."/>
            <person name="Yang D."/>
            <person name="Bader C.D."/>
            <person name="Teijaro C.N."/>
            <person name="Fluegel L."/>
            <person name="Davis C.M."/>
            <person name="Simpson J.R."/>
            <person name="Lauterbach L."/>
            <person name="Steele A.D."/>
            <person name="Gui C."/>
            <person name="Meng S."/>
            <person name="Li G."/>
            <person name="Viehrig K."/>
            <person name="Ye F."/>
            <person name="Su P."/>
            <person name="Kiefer A.F."/>
            <person name="Nichols A."/>
            <person name="Cepeda A.J."/>
            <person name="Yan W."/>
            <person name="Fan B."/>
            <person name="Jiang Y."/>
            <person name="Adhikari A."/>
            <person name="Zheng C.-J."/>
            <person name="Schuster L."/>
            <person name="Cowan T.M."/>
            <person name="Smanski M.J."/>
            <person name="Chevrette M.G."/>
            <person name="De Carvalho L.P.S."/>
            <person name="Shen B."/>
        </authorList>
    </citation>
    <scope>NUCLEOTIDE SEQUENCE [LARGE SCALE GENOMIC DNA]</scope>
    <source>
        <strain evidence="1 2">NPDC002173</strain>
    </source>
</reference>
<evidence type="ECO:0000313" key="2">
    <source>
        <dbReference type="Proteomes" id="UP001602013"/>
    </source>
</evidence>
<dbReference type="Proteomes" id="UP001602013">
    <property type="component" value="Unassembled WGS sequence"/>
</dbReference>
<sequence length="204" mass="22570">MSRIQNSLPERDQRELLVAHGFGEAFCGLWVERDDLDELAGLLRLDPSSQPDLTLTEAAIGMANSSAIYESSGVWIGRHSPGWSVIISTLGLHTVPDGVIPGARRLLEVGWMWDIHGLHDLHYCQDDKLVAEIPAFPTGELLPAPLFEPYAQGLPRDGDPNEGEERLAHAFLTIIGRMTGRFLDEEWFTTPGRIYNVPTTDITG</sequence>
<accession>A0ABW6SQ65</accession>
<evidence type="ECO:0000313" key="1">
    <source>
        <dbReference type="EMBL" id="MFF3667120.1"/>
    </source>
</evidence>
<proteinExistence type="predicted"/>
<dbReference type="EMBL" id="JBIASD010000009">
    <property type="protein sequence ID" value="MFF3667120.1"/>
    <property type="molecule type" value="Genomic_DNA"/>
</dbReference>